<sequence length="320" mass="35839">MPPSTTRDATMQSHMRKMRRILAQIDQHGPEHGLYEAVNEILLQVARMIESPDYDVSVHPQALLLMKPETEGESTDSESDASSISYASSTSGKSATSASDVASDDGSVSETQIADADADGASVASDETAKPSTSNTPARSSKSQGKKRYPDFVTHLSFHLAHRRVLFVHEVKRLPQDLTFTLGPRPTPRNNPGIFYAFTQADTQEQILQQVQFAFQRYPLENQIRAMCIIGLFFEVFVYERHRTPQFDEYYDGKVLQICTSVIGPHHIFNERFTGYNPVFIAEWKKAADVKLKAIKNLAKGERGPVAAKPFMQYDFDSEN</sequence>
<feature type="compositionally biased region" description="Polar residues" evidence="1">
    <location>
        <begin position="130"/>
        <end position="143"/>
    </location>
</feature>
<evidence type="ECO:0000256" key="1">
    <source>
        <dbReference type="SAM" id="MobiDB-lite"/>
    </source>
</evidence>
<name>A0A4Y9YLI3_9APHY</name>
<reference evidence="2 3" key="1">
    <citation type="submission" date="2019-01" db="EMBL/GenBank/DDBJ databases">
        <title>Genome sequencing of the rare red list fungi Fomitopsis rosea.</title>
        <authorList>
            <person name="Buettner E."/>
            <person name="Kellner H."/>
        </authorList>
    </citation>
    <scope>NUCLEOTIDE SEQUENCE [LARGE SCALE GENOMIC DNA]</scope>
    <source>
        <strain evidence="2 3">DSM 105464</strain>
    </source>
</reference>
<feature type="compositionally biased region" description="Low complexity" evidence="1">
    <location>
        <begin position="80"/>
        <end position="109"/>
    </location>
</feature>
<evidence type="ECO:0000313" key="2">
    <source>
        <dbReference type="EMBL" id="TFY62341.1"/>
    </source>
</evidence>
<gene>
    <name evidence="2" type="ORF">EVJ58_g3924</name>
</gene>
<dbReference type="EMBL" id="SEKV01000170">
    <property type="protein sequence ID" value="TFY62341.1"/>
    <property type="molecule type" value="Genomic_DNA"/>
</dbReference>
<accession>A0A4Y9YLI3</accession>
<evidence type="ECO:0000313" key="3">
    <source>
        <dbReference type="Proteomes" id="UP000298390"/>
    </source>
</evidence>
<comment type="caution">
    <text evidence="2">The sequence shown here is derived from an EMBL/GenBank/DDBJ whole genome shotgun (WGS) entry which is preliminary data.</text>
</comment>
<proteinExistence type="predicted"/>
<feature type="region of interest" description="Disordered" evidence="1">
    <location>
        <begin position="69"/>
        <end position="147"/>
    </location>
</feature>
<protein>
    <submittedName>
        <fullName evidence="2">Uncharacterized protein</fullName>
    </submittedName>
</protein>
<organism evidence="2 3">
    <name type="scientific">Rhodofomes roseus</name>
    <dbReference type="NCBI Taxonomy" id="34475"/>
    <lineage>
        <taxon>Eukaryota</taxon>
        <taxon>Fungi</taxon>
        <taxon>Dikarya</taxon>
        <taxon>Basidiomycota</taxon>
        <taxon>Agaricomycotina</taxon>
        <taxon>Agaricomycetes</taxon>
        <taxon>Polyporales</taxon>
        <taxon>Rhodofomes</taxon>
    </lineage>
</organism>
<dbReference type="AlphaFoldDB" id="A0A4Y9YLI3"/>
<dbReference type="Proteomes" id="UP000298390">
    <property type="component" value="Unassembled WGS sequence"/>
</dbReference>